<sequence>MAGPIPSSGESAGHPAPARDEVGVLPLLYGLLAAPAAAALETLIGMGVVGRACLPTDHPLAAPRFSTEPIVWTVHLVALIVGVAAVLVSLRAWRRTRHEHEGGRGAMVEIGEGRTRFLAMVALLTSVGFTGLIVFNTVGLVTLAPC</sequence>
<evidence type="ECO:0000256" key="1">
    <source>
        <dbReference type="SAM" id="Phobius"/>
    </source>
</evidence>
<name>A0A328A998_9CAUL</name>
<evidence type="ECO:0000313" key="2">
    <source>
        <dbReference type="EMBL" id="RAK51151.1"/>
    </source>
</evidence>
<feature type="transmembrane region" description="Helical" evidence="1">
    <location>
        <begin position="70"/>
        <end position="90"/>
    </location>
</feature>
<accession>A0A328A998</accession>
<reference evidence="3" key="1">
    <citation type="submission" date="2018-05" db="EMBL/GenBank/DDBJ databases">
        <authorList>
            <person name="Li X."/>
        </authorList>
    </citation>
    <scope>NUCLEOTIDE SEQUENCE [LARGE SCALE GENOMIC DNA]</scope>
    <source>
        <strain evidence="3">LX32</strain>
    </source>
</reference>
<organism evidence="2 3">
    <name type="scientific">Phenylobacterium soli</name>
    <dbReference type="NCBI Taxonomy" id="2170551"/>
    <lineage>
        <taxon>Bacteria</taxon>
        <taxon>Pseudomonadati</taxon>
        <taxon>Pseudomonadota</taxon>
        <taxon>Alphaproteobacteria</taxon>
        <taxon>Caulobacterales</taxon>
        <taxon>Caulobacteraceae</taxon>
        <taxon>Phenylobacterium</taxon>
    </lineage>
</organism>
<dbReference type="OrthoDB" id="7596258at2"/>
<keyword evidence="3" id="KW-1185">Reference proteome</keyword>
<evidence type="ECO:0000313" key="3">
    <source>
        <dbReference type="Proteomes" id="UP000249254"/>
    </source>
</evidence>
<keyword evidence="1" id="KW-0812">Transmembrane</keyword>
<dbReference type="AlphaFoldDB" id="A0A328A998"/>
<dbReference type="Proteomes" id="UP000249254">
    <property type="component" value="Unassembled WGS sequence"/>
</dbReference>
<feature type="transmembrane region" description="Helical" evidence="1">
    <location>
        <begin position="117"/>
        <end position="144"/>
    </location>
</feature>
<dbReference type="EMBL" id="QFYQ01000003">
    <property type="protein sequence ID" value="RAK51151.1"/>
    <property type="molecule type" value="Genomic_DNA"/>
</dbReference>
<gene>
    <name evidence="2" type="ORF">DJ017_19515</name>
</gene>
<keyword evidence="1" id="KW-1133">Transmembrane helix</keyword>
<comment type="caution">
    <text evidence="2">The sequence shown here is derived from an EMBL/GenBank/DDBJ whole genome shotgun (WGS) entry which is preliminary data.</text>
</comment>
<protein>
    <submittedName>
        <fullName evidence="2">Uncharacterized protein</fullName>
    </submittedName>
</protein>
<dbReference type="RefSeq" id="WP_111530586.1">
    <property type="nucleotide sequence ID" value="NZ_JBHRSG010000003.1"/>
</dbReference>
<proteinExistence type="predicted"/>
<feature type="transmembrane region" description="Helical" evidence="1">
    <location>
        <begin position="27"/>
        <end position="50"/>
    </location>
</feature>
<keyword evidence="1" id="KW-0472">Membrane</keyword>